<dbReference type="RefSeq" id="WP_019687298.1">
    <property type="nucleotide sequence ID" value="NZ_CP025957.1"/>
</dbReference>
<reference evidence="1 2" key="1">
    <citation type="submission" date="2018-06" db="EMBL/GenBank/DDBJ databases">
        <authorList>
            <consortium name="Pathogen Informatics"/>
            <person name="Doyle S."/>
        </authorList>
    </citation>
    <scope>NUCLEOTIDE SEQUENCE [LARGE SCALE GENOMIC DNA]</scope>
    <source>
        <strain evidence="1 2">NCTC10343</strain>
    </source>
</reference>
<evidence type="ECO:0000313" key="1">
    <source>
        <dbReference type="EMBL" id="SUA69761.1"/>
    </source>
</evidence>
<name>A0A378XZP3_PAEPO</name>
<accession>A0A378XZP3</accession>
<sequence length="502" mass="57068">MRKMIKIIGMCILIFILLIVGLRIKNMLFPPKVDSSELDIDKIFAQQAQSQEGLHPLENIEQRTIDIKYISKDNIVDTRQMRLYIPKDAEQPIPVIYIPHYEMTEDAVELRKYLAEGWMVASPTKFDNKYNGQLTDDDLVFNNAALYTLRHMEEVDHQRIALVGGSAGGYTTLMLNALQMGINASIANSPIANVYFNFYQYFPEGNQLNNNKMGWVMLKGLFKMITAEITAKEMLKTMMDLPIPFLGMVSGMFEPILDNFPDKEDIARWEAFSPVALANHFSSPLVINHVTSDVLVPVDQISRRFTYEENGSSMPEGFSTRLNSSYPGVLGHTLEEELPSDLTRTVHIIITDPDKDSILPYDSKKPFNLNIYDDGTVESYGSHRATSGTGVTDDIPYLRDMLSRSLAETEMLLPGKLLLLLDRYQGESIQLPAHQGIDDTVYGSLVIYQQEVVEELNQWAENHSMNELNHFIQGSITDIDDTILKNQYTATWKEIKEKLSRM</sequence>
<protein>
    <submittedName>
        <fullName evidence="1">Uncharacterized protein</fullName>
    </submittedName>
</protein>
<proteinExistence type="predicted"/>
<dbReference type="SUPFAM" id="SSF53474">
    <property type="entry name" value="alpha/beta-Hydrolases"/>
    <property type="match status" value="1"/>
</dbReference>
<gene>
    <name evidence="1" type="ORF">NCTC10343_02627</name>
</gene>
<dbReference type="Gene3D" id="3.40.50.1820">
    <property type="entry name" value="alpha/beta hydrolase"/>
    <property type="match status" value="1"/>
</dbReference>
<organism evidence="1 2">
    <name type="scientific">Paenibacillus polymyxa</name>
    <name type="common">Bacillus polymyxa</name>
    <dbReference type="NCBI Taxonomy" id="1406"/>
    <lineage>
        <taxon>Bacteria</taxon>
        <taxon>Bacillati</taxon>
        <taxon>Bacillota</taxon>
        <taxon>Bacilli</taxon>
        <taxon>Bacillales</taxon>
        <taxon>Paenibacillaceae</taxon>
        <taxon>Paenibacillus</taxon>
    </lineage>
</organism>
<dbReference type="InterPro" id="IPR029058">
    <property type="entry name" value="AB_hydrolase_fold"/>
</dbReference>
<dbReference type="EMBL" id="UGSC01000001">
    <property type="protein sequence ID" value="SUA69761.1"/>
    <property type="molecule type" value="Genomic_DNA"/>
</dbReference>
<dbReference type="AlphaFoldDB" id="A0A378XZP3"/>
<dbReference type="GeneID" id="93346018"/>
<evidence type="ECO:0000313" key="2">
    <source>
        <dbReference type="Proteomes" id="UP000254400"/>
    </source>
</evidence>
<dbReference type="Proteomes" id="UP000254400">
    <property type="component" value="Unassembled WGS sequence"/>
</dbReference>